<organism evidence="2">
    <name type="scientific">Aspergillus arachidicola</name>
    <dbReference type="NCBI Taxonomy" id="656916"/>
    <lineage>
        <taxon>Eukaryota</taxon>
        <taxon>Fungi</taxon>
        <taxon>Dikarya</taxon>
        <taxon>Ascomycota</taxon>
        <taxon>Pezizomycotina</taxon>
        <taxon>Eurotiomycetes</taxon>
        <taxon>Eurotiomycetidae</taxon>
        <taxon>Eurotiales</taxon>
        <taxon>Aspergillaceae</taxon>
        <taxon>Aspergillus</taxon>
        <taxon>Aspergillus subgen. Circumdati</taxon>
    </lineage>
</organism>
<name>A0A5N6Y5U9_9EURO</name>
<proteinExistence type="predicted"/>
<dbReference type="GO" id="GO:0016747">
    <property type="term" value="F:acyltransferase activity, transferring groups other than amino-acyl groups"/>
    <property type="evidence" value="ECO:0007669"/>
    <property type="project" value="InterPro"/>
</dbReference>
<protein>
    <recommendedName>
        <fullName evidence="1">N-acetyltransferase domain-containing protein</fullName>
    </recommendedName>
</protein>
<dbReference type="AlphaFoldDB" id="A0A5N6Y5U9"/>
<evidence type="ECO:0000313" key="2">
    <source>
        <dbReference type="EMBL" id="KAE8340832.1"/>
    </source>
</evidence>
<reference evidence="2" key="1">
    <citation type="submission" date="2019-04" db="EMBL/GenBank/DDBJ databases">
        <title>Friends and foes A comparative genomics study of 23 Aspergillus species from section Flavi.</title>
        <authorList>
            <consortium name="DOE Joint Genome Institute"/>
            <person name="Kjaerbolling I."/>
            <person name="Vesth T."/>
            <person name="Frisvad J.C."/>
            <person name="Nybo J.L."/>
            <person name="Theobald S."/>
            <person name="Kildgaard S."/>
            <person name="Isbrandt T."/>
            <person name="Kuo A."/>
            <person name="Sato A."/>
            <person name="Lyhne E.K."/>
            <person name="Kogle M.E."/>
            <person name="Wiebenga A."/>
            <person name="Kun R.S."/>
            <person name="Lubbers R.J."/>
            <person name="Makela M.R."/>
            <person name="Barry K."/>
            <person name="Chovatia M."/>
            <person name="Clum A."/>
            <person name="Daum C."/>
            <person name="Haridas S."/>
            <person name="He G."/>
            <person name="LaButti K."/>
            <person name="Lipzen A."/>
            <person name="Mondo S."/>
            <person name="Riley R."/>
            <person name="Salamov A."/>
            <person name="Simmons B.A."/>
            <person name="Magnuson J.K."/>
            <person name="Henrissat B."/>
            <person name="Mortensen U.H."/>
            <person name="Larsen T.O."/>
            <person name="Devries R.P."/>
            <person name="Grigoriev I.V."/>
            <person name="Machida M."/>
            <person name="Baker S.E."/>
            <person name="Andersen M.R."/>
        </authorList>
    </citation>
    <scope>NUCLEOTIDE SEQUENCE</scope>
    <source>
        <strain evidence="2">CBS 117612</strain>
    </source>
</reference>
<dbReference type="CDD" id="cd04301">
    <property type="entry name" value="NAT_SF"/>
    <property type="match status" value="1"/>
</dbReference>
<dbReference type="PANTHER" id="PTHR42791:SF1">
    <property type="entry name" value="N-ACETYLTRANSFERASE DOMAIN-CONTAINING PROTEIN"/>
    <property type="match status" value="1"/>
</dbReference>
<sequence length="73" mass="8061">MLATNPDHQRRGAASLLMQWGCDEADHNGVAIYIASSDQGVGLYRKFGFELLEGLDDTPEGVTPMVREPERLN</sequence>
<gene>
    <name evidence="2" type="ORF">BDV24DRAFT_133430</name>
</gene>
<dbReference type="OrthoDB" id="2744543at2759"/>
<dbReference type="SUPFAM" id="SSF55729">
    <property type="entry name" value="Acyl-CoA N-acyltransferases (Nat)"/>
    <property type="match status" value="1"/>
</dbReference>
<dbReference type="PROSITE" id="PS51186">
    <property type="entry name" value="GNAT"/>
    <property type="match status" value="1"/>
</dbReference>
<dbReference type="PANTHER" id="PTHR42791">
    <property type="entry name" value="GNAT FAMILY ACETYLTRANSFERASE"/>
    <property type="match status" value="1"/>
</dbReference>
<dbReference type="InterPro" id="IPR016181">
    <property type="entry name" value="Acyl_CoA_acyltransferase"/>
</dbReference>
<feature type="domain" description="N-acetyltransferase" evidence="1">
    <location>
        <begin position="1"/>
        <end position="70"/>
    </location>
</feature>
<dbReference type="Proteomes" id="UP000325558">
    <property type="component" value="Unassembled WGS sequence"/>
</dbReference>
<dbReference type="EMBL" id="ML737145">
    <property type="protein sequence ID" value="KAE8340832.1"/>
    <property type="molecule type" value="Genomic_DNA"/>
</dbReference>
<dbReference type="Pfam" id="PF13508">
    <property type="entry name" value="Acetyltransf_7"/>
    <property type="match status" value="1"/>
</dbReference>
<dbReference type="Gene3D" id="3.40.630.30">
    <property type="match status" value="1"/>
</dbReference>
<dbReference type="InterPro" id="IPR000182">
    <property type="entry name" value="GNAT_dom"/>
</dbReference>
<accession>A0A5N6Y5U9</accession>
<evidence type="ECO:0000259" key="1">
    <source>
        <dbReference type="PROSITE" id="PS51186"/>
    </source>
</evidence>
<dbReference type="InterPro" id="IPR052523">
    <property type="entry name" value="Trichothecene_AcTrans"/>
</dbReference>